<name>A0A3B0UHY1_9ZZZZ</name>
<dbReference type="PIRSF" id="PIRSF001365">
    <property type="entry name" value="DHDPS"/>
    <property type="match status" value="1"/>
</dbReference>
<evidence type="ECO:0000256" key="6">
    <source>
        <dbReference type="ARBA" id="ARBA00022915"/>
    </source>
</evidence>
<keyword evidence="7" id="KW-0457">Lysine biosynthesis</keyword>
<evidence type="ECO:0000256" key="9">
    <source>
        <dbReference type="ARBA" id="ARBA00023270"/>
    </source>
</evidence>
<dbReference type="CDD" id="cd00950">
    <property type="entry name" value="DHDPS"/>
    <property type="match status" value="1"/>
</dbReference>
<reference evidence="11" key="1">
    <citation type="submission" date="2018-06" db="EMBL/GenBank/DDBJ databases">
        <authorList>
            <person name="Zhirakovskaya E."/>
        </authorList>
    </citation>
    <scope>NUCLEOTIDE SEQUENCE</scope>
</reference>
<keyword evidence="5" id="KW-0028">Amino-acid biosynthesis</keyword>
<evidence type="ECO:0000313" key="11">
    <source>
        <dbReference type="EMBL" id="VAW28690.1"/>
    </source>
</evidence>
<comment type="pathway">
    <text evidence="2">Amino-acid biosynthesis; L-lysine biosynthesis via DAP pathway; (S)-tetrahydrodipicolinate from L-aspartate: step 3/4.</text>
</comment>
<dbReference type="InterPro" id="IPR020625">
    <property type="entry name" value="Schiff_base-form_aldolases_AS"/>
</dbReference>
<keyword evidence="9" id="KW-0704">Schiff base</keyword>
<sequence>MKIKTNLKGTGVAIVTPFHNYGTIDFSSLETLLNHIIKGGVDFIVALGTTSEAATLTSDEKDAVVSFVKDTVGGRVPVVMGLGGNSTNAVVGKIKKTNFDGIDAILSVAPYYNKPNQKGIYNHFKNIAAACPVPVILYNVPGRTSSNISTETILQLARDFENVVAVKEASGNMAQVMDILRQKPEGFKLFSGDDALGFPLICLGASGVISVVANALPAQFSQMVNLQLQGKSKKAMALHYALLPVITQLFADGNPAGVKAALEIKGIVKNNLRLPMVKANKAVYFALQKLLQEFQ</sequence>
<comment type="function">
    <text evidence="1">Catalyzes the condensation of (S)-aspartate-beta-semialdehyde [(S)-ASA] and pyruvate to 4-hydroxy-tetrahydrodipicolinate (HTPA).</text>
</comment>
<dbReference type="GO" id="GO:0008840">
    <property type="term" value="F:4-hydroxy-tetrahydrodipicolinate synthase activity"/>
    <property type="evidence" value="ECO:0007669"/>
    <property type="project" value="UniProtKB-EC"/>
</dbReference>
<dbReference type="GO" id="GO:0005829">
    <property type="term" value="C:cytosol"/>
    <property type="evidence" value="ECO:0007669"/>
    <property type="project" value="TreeGrafter"/>
</dbReference>
<dbReference type="GO" id="GO:0019877">
    <property type="term" value="P:diaminopimelate biosynthetic process"/>
    <property type="evidence" value="ECO:0007669"/>
    <property type="project" value="UniProtKB-KW"/>
</dbReference>
<dbReference type="PANTHER" id="PTHR12128:SF66">
    <property type="entry name" value="4-HYDROXY-2-OXOGLUTARATE ALDOLASE, MITOCHONDRIAL"/>
    <property type="match status" value="1"/>
</dbReference>
<evidence type="ECO:0000256" key="4">
    <source>
        <dbReference type="ARBA" id="ARBA00022490"/>
    </source>
</evidence>
<protein>
    <recommendedName>
        <fullName evidence="3">4-hydroxy-tetrahydrodipicolinate synthase</fullName>
        <ecNumber evidence="3">4.3.3.7</ecNumber>
    </recommendedName>
</protein>
<dbReference type="AlphaFoldDB" id="A0A3B0UHY1"/>
<dbReference type="InterPro" id="IPR005263">
    <property type="entry name" value="DapA"/>
</dbReference>
<keyword evidence="6" id="KW-0220">Diaminopimelate biosynthesis</keyword>
<dbReference type="Gene3D" id="3.20.20.70">
    <property type="entry name" value="Aldolase class I"/>
    <property type="match status" value="1"/>
</dbReference>
<comment type="catalytic activity">
    <reaction evidence="10">
        <text>L-aspartate 4-semialdehyde + pyruvate = (2S,4S)-4-hydroxy-2,3,4,5-tetrahydrodipicolinate + H2O + H(+)</text>
        <dbReference type="Rhea" id="RHEA:34171"/>
        <dbReference type="ChEBI" id="CHEBI:15361"/>
        <dbReference type="ChEBI" id="CHEBI:15377"/>
        <dbReference type="ChEBI" id="CHEBI:15378"/>
        <dbReference type="ChEBI" id="CHEBI:67139"/>
        <dbReference type="ChEBI" id="CHEBI:537519"/>
        <dbReference type="EC" id="4.3.3.7"/>
    </reaction>
</comment>
<dbReference type="PANTHER" id="PTHR12128">
    <property type="entry name" value="DIHYDRODIPICOLINATE SYNTHASE"/>
    <property type="match status" value="1"/>
</dbReference>
<evidence type="ECO:0000256" key="10">
    <source>
        <dbReference type="ARBA" id="ARBA00047836"/>
    </source>
</evidence>
<evidence type="ECO:0000256" key="8">
    <source>
        <dbReference type="ARBA" id="ARBA00023239"/>
    </source>
</evidence>
<keyword evidence="4" id="KW-0963">Cytoplasm</keyword>
<evidence type="ECO:0000256" key="1">
    <source>
        <dbReference type="ARBA" id="ARBA00003294"/>
    </source>
</evidence>
<evidence type="ECO:0000256" key="7">
    <source>
        <dbReference type="ARBA" id="ARBA00023154"/>
    </source>
</evidence>
<dbReference type="UniPathway" id="UPA00034">
    <property type="reaction ID" value="UER00017"/>
</dbReference>
<dbReference type="GO" id="GO:0009089">
    <property type="term" value="P:lysine biosynthetic process via diaminopimelate"/>
    <property type="evidence" value="ECO:0007669"/>
    <property type="project" value="UniProtKB-UniPathway"/>
</dbReference>
<dbReference type="Pfam" id="PF00701">
    <property type="entry name" value="DHDPS"/>
    <property type="match status" value="1"/>
</dbReference>
<keyword evidence="8 11" id="KW-0456">Lyase</keyword>
<dbReference type="PRINTS" id="PR00146">
    <property type="entry name" value="DHPICSNTHASE"/>
</dbReference>
<gene>
    <name evidence="11" type="ORF">MNBD_BACTEROID07-829</name>
</gene>
<proteinExistence type="inferred from homology"/>
<dbReference type="HAMAP" id="MF_00418">
    <property type="entry name" value="DapA"/>
    <property type="match status" value="1"/>
</dbReference>
<dbReference type="PROSITE" id="PS00666">
    <property type="entry name" value="DHDPS_2"/>
    <property type="match status" value="1"/>
</dbReference>
<organism evidence="11">
    <name type="scientific">hydrothermal vent metagenome</name>
    <dbReference type="NCBI Taxonomy" id="652676"/>
    <lineage>
        <taxon>unclassified sequences</taxon>
        <taxon>metagenomes</taxon>
        <taxon>ecological metagenomes</taxon>
    </lineage>
</organism>
<dbReference type="InterPro" id="IPR002220">
    <property type="entry name" value="DapA-like"/>
</dbReference>
<accession>A0A3B0UHY1</accession>
<dbReference type="InterPro" id="IPR013785">
    <property type="entry name" value="Aldolase_TIM"/>
</dbReference>
<evidence type="ECO:0000256" key="2">
    <source>
        <dbReference type="ARBA" id="ARBA00005120"/>
    </source>
</evidence>
<dbReference type="SMART" id="SM01130">
    <property type="entry name" value="DHDPS"/>
    <property type="match status" value="1"/>
</dbReference>
<dbReference type="EMBL" id="UOET01000274">
    <property type="protein sequence ID" value="VAW28690.1"/>
    <property type="molecule type" value="Genomic_DNA"/>
</dbReference>
<dbReference type="NCBIfam" id="TIGR00674">
    <property type="entry name" value="dapA"/>
    <property type="match status" value="1"/>
</dbReference>
<dbReference type="SUPFAM" id="SSF51569">
    <property type="entry name" value="Aldolase"/>
    <property type="match status" value="1"/>
</dbReference>
<dbReference type="EC" id="4.3.3.7" evidence="3"/>
<evidence type="ECO:0000256" key="3">
    <source>
        <dbReference type="ARBA" id="ARBA00012086"/>
    </source>
</evidence>
<evidence type="ECO:0000256" key="5">
    <source>
        <dbReference type="ARBA" id="ARBA00022605"/>
    </source>
</evidence>